<name>A0ACC7NF47_9BURK</name>
<sequence length="327" mass="34195">MQFLRRAFAAFTALALSTLCAASVAHADTFPDKPIRIIVPYVPGGSTDLLARVVAKQLTAQWGQPVIVENHPGANGIIGADLVAKAPADGYVIGIASPGTHAANASLYTHLPYDTVRSFTPITLAVNAPLVLVAHPSLQVKTVQELIAKAKANPGKISYASGGIGSSQHLAMELFDHMADISMTHVPYKGSANSYTDLLGGRVKVEFDAFTAAMPYIKSGQLIALGVAAAKRVPAFPNLPTVAESGVPGFEASSWYGFVAPANLPKDVLAKLNAGIVKALQTPAAHDTLTNVGLVVVGNTPDQFAQFIKDQMALAGKVVKWAAIKPQ</sequence>
<comment type="caution">
    <text evidence="1">The sequence shown here is derived from an EMBL/GenBank/DDBJ whole genome shotgun (WGS) entry which is preliminary data.</text>
</comment>
<gene>
    <name evidence="1" type="ORF">PQR01_15215</name>
</gene>
<dbReference type="EMBL" id="JAQQDW010000027">
    <property type="protein sequence ID" value="MFM0104791.1"/>
    <property type="molecule type" value="Genomic_DNA"/>
</dbReference>
<organism evidence="1 2">
    <name type="scientific">Paraburkholderia rhynchosiae</name>
    <dbReference type="NCBI Taxonomy" id="487049"/>
    <lineage>
        <taxon>Bacteria</taxon>
        <taxon>Pseudomonadati</taxon>
        <taxon>Pseudomonadota</taxon>
        <taxon>Betaproteobacteria</taxon>
        <taxon>Burkholderiales</taxon>
        <taxon>Burkholderiaceae</taxon>
        <taxon>Paraburkholderia</taxon>
    </lineage>
</organism>
<reference evidence="1 2" key="1">
    <citation type="journal article" date="2024" name="Chem. Sci.">
        <title>Discovery of megapolipeptins by genome mining of a Burkholderiales bacteria collection.</title>
        <authorList>
            <person name="Paulo B.S."/>
            <person name="Recchia M.J.J."/>
            <person name="Lee S."/>
            <person name="Fergusson C.H."/>
            <person name="Romanowski S.B."/>
            <person name="Hernandez A."/>
            <person name="Krull N."/>
            <person name="Liu D.Y."/>
            <person name="Cavanagh H."/>
            <person name="Bos A."/>
            <person name="Gray C.A."/>
            <person name="Murphy B.T."/>
            <person name="Linington R.G."/>
            <person name="Eustaquio A.S."/>
        </authorList>
    </citation>
    <scope>NUCLEOTIDE SEQUENCE [LARGE SCALE GENOMIC DNA]</scope>
    <source>
        <strain evidence="1 2">RL18-126-BIB-B</strain>
    </source>
</reference>
<protein>
    <submittedName>
        <fullName evidence="1">Tripartite tricarboxylate transporter substrate binding protein</fullName>
    </submittedName>
</protein>
<evidence type="ECO:0000313" key="2">
    <source>
        <dbReference type="Proteomes" id="UP001629235"/>
    </source>
</evidence>
<keyword evidence="2" id="KW-1185">Reference proteome</keyword>
<dbReference type="Proteomes" id="UP001629235">
    <property type="component" value="Unassembled WGS sequence"/>
</dbReference>
<proteinExistence type="predicted"/>
<accession>A0ACC7NF47</accession>
<evidence type="ECO:0000313" key="1">
    <source>
        <dbReference type="EMBL" id="MFM0104791.1"/>
    </source>
</evidence>